<evidence type="ECO:0000259" key="1">
    <source>
        <dbReference type="Pfam" id="PF01968"/>
    </source>
</evidence>
<dbReference type="Pfam" id="PF05378">
    <property type="entry name" value="Hydant_A_N"/>
    <property type="match status" value="1"/>
</dbReference>
<protein>
    <recommendedName>
        <fullName evidence="7">Hydantoinase</fullName>
    </recommendedName>
</protein>
<dbReference type="InterPro" id="IPR010318">
    <property type="entry name" value="S-Me-THD_N"/>
</dbReference>
<dbReference type="Gene3D" id="3.40.1610.10">
    <property type="entry name" value="CV3147-like domain"/>
    <property type="match status" value="1"/>
</dbReference>
<dbReference type="PANTHER" id="PTHR11365">
    <property type="entry name" value="5-OXOPROLINASE RELATED"/>
    <property type="match status" value="1"/>
</dbReference>
<dbReference type="Pfam" id="PF01968">
    <property type="entry name" value="Hydantoinase_A"/>
    <property type="match status" value="1"/>
</dbReference>
<dbReference type="InterPro" id="IPR002821">
    <property type="entry name" value="Hydantoinase_A"/>
</dbReference>
<reference evidence="5 6" key="1">
    <citation type="journal article" date="2018" name="IMA Fungus">
        <title>IMA Genome-F 9: Draft genome sequence of Annulohypoxylon stygium, Aspergillus mulundensis, Berkeleyomyces basicola (syn. Thielaviopsis basicola), Ceratocystis smalleyi, two Cercospora beticola strains, Coleophoma cylindrospora, Fusarium fracticaudum, Phialophora cf. hyalina, and Morchella septimelata.</title>
        <authorList>
            <person name="Wingfield B.D."/>
            <person name="Bills G.F."/>
            <person name="Dong Y."/>
            <person name="Huang W."/>
            <person name="Nel W.J."/>
            <person name="Swalarsk-Parry B.S."/>
            <person name="Vaghefi N."/>
            <person name="Wilken P.M."/>
            <person name="An Z."/>
            <person name="de Beer Z.W."/>
            <person name="De Vos L."/>
            <person name="Chen L."/>
            <person name="Duong T.A."/>
            <person name="Gao Y."/>
            <person name="Hammerbacher A."/>
            <person name="Kikkert J.R."/>
            <person name="Li Y."/>
            <person name="Li H."/>
            <person name="Li K."/>
            <person name="Li Q."/>
            <person name="Liu X."/>
            <person name="Ma X."/>
            <person name="Naidoo K."/>
            <person name="Pethybridge S.J."/>
            <person name="Sun J."/>
            <person name="Steenkamp E.T."/>
            <person name="van der Nest M.A."/>
            <person name="van Wyk S."/>
            <person name="Wingfield M.J."/>
            <person name="Xiong C."/>
            <person name="Yue Q."/>
            <person name="Zhang X."/>
        </authorList>
    </citation>
    <scope>NUCLEOTIDE SEQUENCE [LARGE SCALE GENOMIC DNA]</scope>
    <source>
        <strain evidence="5 6">BP6252</strain>
    </source>
</reference>
<dbReference type="SUPFAM" id="SSF160991">
    <property type="entry name" value="CV3147-like"/>
    <property type="match status" value="1"/>
</dbReference>
<dbReference type="InterPro" id="IPR027479">
    <property type="entry name" value="S-Me-THD_N_sf"/>
</dbReference>
<feature type="domain" description="Hydantoinase/oxoprolinase N-terminal" evidence="2">
    <location>
        <begin position="6"/>
        <end position="184"/>
    </location>
</feature>
<evidence type="ECO:0000259" key="2">
    <source>
        <dbReference type="Pfam" id="PF05378"/>
    </source>
</evidence>
<dbReference type="AlphaFoldDB" id="A0A3D8QJM2"/>
<comment type="caution">
    <text evidence="5">The sequence shown here is derived from an EMBL/GenBank/DDBJ whole genome shotgun (WGS) entry which is preliminary data.</text>
</comment>
<dbReference type="InterPro" id="IPR024071">
    <property type="entry name" value="S-Me-THD_C_sf"/>
</dbReference>
<evidence type="ECO:0000259" key="4">
    <source>
        <dbReference type="Pfam" id="PF20906"/>
    </source>
</evidence>
<dbReference type="Pfam" id="PF06032">
    <property type="entry name" value="S-Me-THD_N"/>
    <property type="match status" value="1"/>
</dbReference>
<accession>A0A3D8QJM2</accession>
<sequence length="976" mass="104051">MAQYIIGVDVGGTNTDAVLLDLTKTGPEAVVASHKATTGTDVTIGIEDAINVLIQKTAIPLSQVASLMIGTTHFINAVVERDASRIEPVAVLRLASNDFTASTPPFIDFPAALKRIMNGHSAFVSGGIQIDGSLIDKINRDEILAQAKIIKEKALRNVVVVGIYSPSDEDERQEYQVRDILTETLGKGTNIVCSRDIAGTGILARENASILNASIFHFAKRTITGFKRAMKRLNLTCPLYLTSNSGQLLSASEAIRYPVQIFSSGPTNSIRGAAFLSTALDADTSRYVIDIGGTTTEVGCLLPSGYPRLASAFSEIGGVRVNFAMPQVESTGFGGGSIISTLSNGAIKIGPESVGQALTQKALSFSGDTLTATDILVAAGEGGIGHVKPEIDAATILAVKQKMKKMLGDCVDRMKTSPESCHVILVGGGAFLCPSELEGVAKIERPFHAGVANAIGAAVAEIGATVEVIVDTEKKVETLVEVRERAISQAVQKGAKEGAVRVLEEVVAGLPYIDAKCKVSVKVSGPIDYEKVLELDNSDEVYVEEEAHYEVKQHISENVAVEDVVDFEMYKPHVDIERIWHLSETDLLFISIGCYILGCAGGGSSYTKYLEAREVLRSGETMSLISISDLAPDAICPPLSGVGSPAVGVERPGGLLVKHALETMEKHLSIQYGAMLAVEIGGGNGLEPLLWASSKYYNVPCVDGDLMGRAFPSFEKITPYVSAQNINELLPVALSDGNGTNIIMTTAKDTYAVDNVLRAAVVTMGSAAGGVSRPLSGAELKKVGVPNTHSLAWRLGRAVTRAQSTGRVSSVSDDIIREFGGRESASKVFSGKIVAVGQTLYKGHSYGNLVIERLQSYEMEAGEKEDEGPERVEIPFKNENLIIEAHYASGERKILATVPDLIMVLDTLTGESVGVPEYRYGLKVMVLVAAAHPLWTSSQRAIDIVGPRAFGYDLDFKPFGVFKEVKSVIDEFAPVV</sequence>
<dbReference type="OrthoDB" id="5404895at2759"/>
<evidence type="ECO:0000313" key="6">
    <source>
        <dbReference type="Proteomes" id="UP000256645"/>
    </source>
</evidence>
<feature type="domain" description="S-Me-THD-like C-terminal" evidence="4">
    <location>
        <begin position="749"/>
        <end position="958"/>
    </location>
</feature>
<dbReference type="InterPro" id="IPR043129">
    <property type="entry name" value="ATPase_NBD"/>
</dbReference>
<feature type="domain" description="Hydantoinase A/oxoprolinase" evidence="1">
    <location>
        <begin position="205"/>
        <end position="380"/>
    </location>
</feature>
<dbReference type="InterPro" id="IPR045079">
    <property type="entry name" value="Oxoprolinase-like"/>
</dbReference>
<dbReference type="Gene3D" id="2.40.390.10">
    <property type="entry name" value="CV3147-like"/>
    <property type="match status" value="1"/>
</dbReference>
<evidence type="ECO:0000313" key="5">
    <source>
        <dbReference type="EMBL" id="RDW62005.1"/>
    </source>
</evidence>
<feature type="domain" description="S-Me-THD N-terminal" evidence="3">
    <location>
        <begin position="585"/>
        <end position="745"/>
    </location>
</feature>
<dbReference type="InterPro" id="IPR008040">
    <property type="entry name" value="Hydant_A_N"/>
</dbReference>
<dbReference type="FunFam" id="3.40.1610.10:FF:000001">
    <property type="entry name" value="Hydantoinase, putative"/>
    <property type="match status" value="1"/>
</dbReference>
<dbReference type="EMBL" id="PDLM01000014">
    <property type="protein sequence ID" value="RDW62005.1"/>
    <property type="molecule type" value="Genomic_DNA"/>
</dbReference>
<keyword evidence="6" id="KW-1185">Reference proteome</keyword>
<proteinExistence type="predicted"/>
<evidence type="ECO:0008006" key="7">
    <source>
        <dbReference type="Google" id="ProtNLM"/>
    </source>
</evidence>
<evidence type="ECO:0000259" key="3">
    <source>
        <dbReference type="Pfam" id="PF06032"/>
    </source>
</evidence>
<dbReference type="Gene3D" id="3.30.420.40">
    <property type="match status" value="1"/>
</dbReference>
<dbReference type="Proteomes" id="UP000256645">
    <property type="component" value="Unassembled WGS sequence"/>
</dbReference>
<organism evidence="5 6">
    <name type="scientific">Coleophoma cylindrospora</name>
    <dbReference type="NCBI Taxonomy" id="1849047"/>
    <lineage>
        <taxon>Eukaryota</taxon>
        <taxon>Fungi</taxon>
        <taxon>Dikarya</taxon>
        <taxon>Ascomycota</taxon>
        <taxon>Pezizomycotina</taxon>
        <taxon>Leotiomycetes</taxon>
        <taxon>Helotiales</taxon>
        <taxon>Dermateaceae</taxon>
        <taxon>Coleophoma</taxon>
    </lineage>
</organism>
<dbReference type="Pfam" id="PF20906">
    <property type="entry name" value="S-Me-THD_C"/>
    <property type="match status" value="1"/>
</dbReference>
<dbReference type="SUPFAM" id="SSF53067">
    <property type="entry name" value="Actin-like ATPase domain"/>
    <property type="match status" value="2"/>
</dbReference>
<name>A0A3D8QJM2_9HELO</name>
<dbReference type="GO" id="GO:0016787">
    <property type="term" value="F:hydrolase activity"/>
    <property type="evidence" value="ECO:0007669"/>
    <property type="project" value="InterPro"/>
</dbReference>
<dbReference type="InterPro" id="IPR048350">
    <property type="entry name" value="S-Me-THD-like_C"/>
</dbReference>
<gene>
    <name evidence="5" type="ORF">BP6252_11438</name>
</gene>
<dbReference type="PANTHER" id="PTHR11365:SF10">
    <property type="entry name" value="HYDANTOINASE_OXOPROLINASE"/>
    <property type="match status" value="1"/>
</dbReference>